<dbReference type="Proteomes" id="UP000492821">
    <property type="component" value="Unassembled WGS sequence"/>
</dbReference>
<dbReference type="PROSITE" id="PS01173">
    <property type="entry name" value="LIPASE_GDXG_HIS"/>
    <property type="match status" value="1"/>
</dbReference>
<dbReference type="WBParaSite" id="Pan_g15682.t1">
    <property type="protein sequence ID" value="Pan_g15682.t1"/>
    <property type="gene ID" value="Pan_g15682"/>
</dbReference>
<protein>
    <recommendedName>
        <fullName evidence="5">Carboxylic ester hydrolase</fullName>
        <ecNumber evidence="5">3.1.1.-</ecNumber>
    </recommendedName>
</protein>
<dbReference type="InterPro" id="IPR019826">
    <property type="entry name" value="Carboxylesterase_B_AS"/>
</dbReference>
<proteinExistence type="inferred from homology"/>
<evidence type="ECO:0000256" key="2">
    <source>
        <dbReference type="ARBA" id="ARBA00010515"/>
    </source>
</evidence>
<organism evidence="7 8">
    <name type="scientific">Panagrellus redivivus</name>
    <name type="common">Microworm</name>
    <dbReference type="NCBI Taxonomy" id="6233"/>
    <lineage>
        <taxon>Eukaryota</taxon>
        <taxon>Metazoa</taxon>
        <taxon>Ecdysozoa</taxon>
        <taxon>Nematoda</taxon>
        <taxon>Chromadorea</taxon>
        <taxon>Rhabditida</taxon>
        <taxon>Tylenchina</taxon>
        <taxon>Panagrolaimomorpha</taxon>
        <taxon>Panagrolaimoidea</taxon>
        <taxon>Panagrolaimidae</taxon>
        <taxon>Panagrellus</taxon>
    </lineage>
</organism>
<dbReference type="AlphaFoldDB" id="A0A7E4V2D1"/>
<dbReference type="EC" id="3.1.1.-" evidence="5"/>
<comment type="similarity">
    <text evidence="2">Belongs to the 'GDXG' lipolytic enzyme family.</text>
</comment>
<evidence type="ECO:0000256" key="3">
    <source>
        <dbReference type="ARBA" id="ARBA00022487"/>
    </source>
</evidence>
<feature type="domain" description="Carboxylesterase type B" evidence="6">
    <location>
        <begin position="16"/>
        <end position="544"/>
    </location>
</feature>
<evidence type="ECO:0000313" key="7">
    <source>
        <dbReference type="Proteomes" id="UP000492821"/>
    </source>
</evidence>
<evidence type="ECO:0000256" key="1">
    <source>
        <dbReference type="ARBA" id="ARBA00005964"/>
    </source>
</evidence>
<dbReference type="Gene3D" id="3.40.50.1820">
    <property type="entry name" value="alpha/beta hydrolase"/>
    <property type="match status" value="1"/>
</dbReference>
<evidence type="ECO:0000256" key="4">
    <source>
        <dbReference type="ARBA" id="ARBA00022801"/>
    </source>
</evidence>
<evidence type="ECO:0000259" key="6">
    <source>
        <dbReference type="Pfam" id="PF00135"/>
    </source>
</evidence>
<dbReference type="InterPro" id="IPR029058">
    <property type="entry name" value="AB_hydrolase_fold"/>
</dbReference>
<dbReference type="Pfam" id="PF00135">
    <property type="entry name" value="COesterase"/>
    <property type="match status" value="1"/>
</dbReference>
<dbReference type="PANTHER" id="PTHR44590">
    <property type="entry name" value="CARBOXYLIC ESTER HYDROLASE-RELATED"/>
    <property type="match status" value="1"/>
</dbReference>
<sequence length="575" mass="64173">MGAIKSRLLSPSWTKSDVVKISQGEIQGRRYTFAKGNVDAFLGIPFAEPPINELRFQKPVPAKGWDDVRQCTQFGPRCPHDELLIEKLHRNVEKNEDCLRLNVFAPEWSAESSGQTDGFAVLVFVHGGGFAVHSAAHYGDYGICDALCCKDVVVVTIQYRLGFFGFSAGEGIASNIGLWDQTLALQWVKDNVHSFGGNPNNITVFGQSAGGACTDLLMLSPHSRDLFQKAIPMAGTALCSFSLNDEEHVAKVCLKAAIKKGYNPEPVENNENGNKEPVYSTPFEFLRTLPAATLQVGIFGTGNYEVNRNGKIDLTPVFDKDFFPKPVEELRKEAPKKIIMTGVTEHEGLLFVGMRPAKLDVHAEVDKLLDRELIHHNVKDIETVKEKLMTLYTKGVDSNNKKEVTKAIVKIVSDIFINNGNWLFADKMTKLGHTVYQYCFEYCNPNDFGLIGFMLPYKKATHGTEMPYIFKKSLITTFIPSAEDEKVVETMTTFFTNFAKYGNPNGNDPTPELQLWKPLSPDNTLKYLSINLDKVRMCENLNDGRSYEWQKLVDLETNIDNADEASPTASIQGKL</sequence>
<reference evidence="8" key="2">
    <citation type="submission" date="2020-10" db="UniProtKB">
        <authorList>
            <consortium name="WormBaseParasite"/>
        </authorList>
    </citation>
    <scope>IDENTIFICATION</scope>
</reference>
<dbReference type="InterPro" id="IPR002018">
    <property type="entry name" value="CarbesteraseB"/>
</dbReference>
<dbReference type="GO" id="GO:0052689">
    <property type="term" value="F:carboxylic ester hydrolase activity"/>
    <property type="evidence" value="ECO:0007669"/>
    <property type="project" value="UniProtKB-KW"/>
</dbReference>
<dbReference type="InterPro" id="IPR002168">
    <property type="entry name" value="Lipase_GDXG_HIS_AS"/>
</dbReference>
<name>A0A7E4V2D1_PANRE</name>
<dbReference type="PROSITE" id="PS00122">
    <property type="entry name" value="CARBOXYLESTERASE_B_1"/>
    <property type="match status" value="1"/>
</dbReference>
<dbReference type="PANTHER" id="PTHR44590:SF3">
    <property type="entry name" value="CARBOXYLESTERASE TYPE B DOMAIN-CONTAINING PROTEIN"/>
    <property type="match status" value="1"/>
</dbReference>
<evidence type="ECO:0000313" key="8">
    <source>
        <dbReference type="WBParaSite" id="Pan_g15682.t1"/>
    </source>
</evidence>
<keyword evidence="3" id="KW-0719">Serine esterase</keyword>
<comment type="similarity">
    <text evidence="1 5">Belongs to the type-B carboxylesterase/lipase family.</text>
</comment>
<evidence type="ECO:0000256" key="5">
    <source>
        <dbReference type="RuleBase" id="RU361235"/>
    </source>
</evidence>
<keyword evidence="4 5" id="KW-0378">Hydrolase</keyword>
<keyword evidence="7" id="KW-1185">Reference proteome</keyword>
<accession>A0A7E4V2D1</accession>
<reference evidence="7" key="1">
    <citation type="journal article" date="2013" name="Genetics">
        <title>The draft genome and transcriptome of Panagrellus redivivus are shaped by the harsh demands of a free-living lifestyle.</title>
        <authorList>
            <person name="Srinivasan J."/>
            <person name="Dillman A.R."/>
            <person name="Macchietto M.G."/>
            <person name="Heikkinen L."/>
            <person name="Lakso M."/>
            <person name="Fracchia K.M."/>
            <person name="Antoshechkin I."/>
            <person name="Mortazavi A."/>
            <person name="Wong G."/>
            <person name="Sternberg P.W."/>
        </authorList>
    </citation>
    <scope>NUCLEOTIDE SEQUENCE [LARGE SCALE GENOMIC DNA]</scope>
    <source>
        <strain evidence="7">MT8872</strain>
    </source>
</reference>
<dbReference type="SUPFAM" id="SSF53474">
    <property type="entry name" value="alpha/beta-Hydrolases"/>
    <property type="match status" value="1"/>
</dbReference>